<dbReference type="AlphaFoldDB" id="B8MPD6"/>
<reference evidence="3" key="1">
    <citation type="journal article" date="2015" name="Genome Announc.">
        <title>Genome sequence of the AIDS-associated pathogen Penicillium marneffei (ATCC18224) and its near taxonomic relative Talaromyces stipitatus (ATCC10500).</title>
        <authorList>
            <person name="Nierman W.C."/>
            <person name="Fedorova-Abrams N.D."/>
            <person name="Andrianopoulos A."/>
        </authorList>
    </citation>
    <scope>NUCLEOTIDE SEQUENCE [LARGE SCALE GENOMIC DNA]</scope>
    <source>
        <strain evidence="3">ATCC 10500 / CBS 375.48 / QM 6759 / NRRL 1006</strain>
    </source>
</reference>
<dbReference type="RefSeq" id="XP_002486613.1">
    <property type="nucleotide sequence ID" value="XM_002486568.1"/>
</dbReference>
<proteinExistence type="predicted"/>
<keyword evidence="1" id="KW-0732">Signal</keyword>
<dbReference type="PANTHER" id="PTHR36195:SF4">
    <property type="entry name" value="DOMAIN PROTEIN, PUTATIVE (AFU_ORTHOLOGUE AFUA_5G01990)-RELATED"/>
    <property type="match status" value="1"/>
</dbReference>
<dbReference type="EMBL" id="EQ962658">
    <property type="protein sequence ID" value="EED14375.1"/>
    <property type="molecule type" value="Genomic_DNA"/>
</dbReference>
<feature type="signal peptide" evidence="1">
    <location>
        <begin position="1"/>
        <end position="19"/>
    </location>
</feature>
<dbReference type="eggNOG" id="ENOG502SP0S">
    <property type="taxonomic scope" value="Eukaryota"/>
</dbReference>
<accession>B8MPD6</accession>
<dbReference type="STRING" id="441959.B8MPD6"/>
<evidence type="ECO:0000256" key="1">
    <source>
        <dbReference type="SAM" id="SignalP"/>
    </source>
</evidence>
<dbReference type="OrthoDB" id="3682664at2759"/>
<dbReference type="GeneID" id="8100445"/>
<dbReference type="VEuPathDB" id="FungiDB:TSTA_105860"/>
<dbReference type="HOGENOM" id="CLU_083650_1_1_1"/>
<dbReference type="InParanoid" id="B8MPD6"/>
<evidence type="ECO:0000313" key="2">
    <source>
        <dbReference type="EMBL" id="EED14375.1"/>
    </source>
</evidence>
<dbReference type="PANTHER" id="PTHR36195">
    <property type="entry name" value="DOMAIN PROTEIN, PUTATIVE (AFU_ORTHOLOGUE AFUA_5G01990)-RELATED-RELATED"/>
    <property type="match status" value="1"/>
</dbReference>
<sequence length="126" mass="13618">MRTSFAVLCHCWPFFTGLGQYTIQPGKSYSETLHTDPISGGIAIKITTVENGLFNGSPQTIFAYTLTNGQVWYDLSDVFGDPFAGKSLNVILSDTSCHAVWSNGIPPAGSQVNVCQPNTNLNLKLC</sequence>
<evidence type="ECO:0000313" key="3">
    <source>
        <dbReference type="Proteomes" id="UP000001745"/>
    </source>
</evidence>
<name>B8MPD6_TALSN</name>
<dbReference type="InterPro" id="IPR006771">
    <property type="entry name" value="CetA-like"/>
</dbReference>
<keyword evidence="3" id="KW-1185">Reference proteome</keyword>
<protein>
    <recommendedName>
        <fullName evidence="4">BYS1 domain protein</fullName>
    </recommendedName>
</protein>
<gene>
    <name evidence="2" type="ORF">TSTA_105860</name>
</gene>
<organism evidence="2 3">
    <name type="scientific">Talaromyces stipitatus (strain ATCC 10500 / CBS 375.48 / QM 6759 / NRRL 1006)</name>
    <name type="common">Penicillium stipitatum</name>
    <dbReference type="NCBI Taxonomy" id="441959"/>
    <lineage>
        <taxon>Eukaryota</taxon>
        <taxon>Fungi</taxon>
        <taxon>Dikarya</taxon>
        <taxon>Ascomycota</taxon>
        <taxon>Pezizomycotina</taxon>
        <taxon>Eurotiomycetes</taxon>
        <taxon>Eurotiomycetidae</taxon>
        <taxon>Eurotiales</taxon>
        <taxon>Trichocomaceae</taxon>
        <taxon>Talaromyces</taxon>
        <taxon>Talaromyces sect. Talaromyces</taxon>
    </lineage>
</organism>
<feature type="chain" id="PRO_5002875395" description="BYS1 domain protein" evidence="1">
    <location>
        <begin position="20"/>
        <end position="126"/>
    </location>
</feature>
<dbReference type="Proteomes" id="UP000001745">
    <property type="component" value="Unassembled WGS sequence"/>
</dbReference>
<dbReference type="Pfam" id="PF04681">
    <property type="entry name" value="Bys1"/>
    <property type="match status" value="1"/>
</dbReference>
<dbReference type="PhylomeDB" id="B8MPD6"/>
<evidence type="ECO:0008006" key="4">
    <source>
        <dbReference type="Google" id="ProtNLM"/>
    </source>
</evidence>
<dbReference type="OMA" id="CGAIEWA"/>